<proteinExistence type="predicted"/>
<dbReference type="Pfam" id="PF04030">
    <property type="entry name" value="ALO"/>
    <property type="match status" value="1"/>
</dbReference>
<dbReference type="SUPFAM" id="SSF56176">
    <property type="entry name" value="FAD-binding/transporter-associated domain-like"/>
    <property type="match status" value="1"/>
</dbReference>
<sequence length="435" mass="50223">MKETEHQPWRNWSGYVRCTPQRTVHIEQEKQLADLIAARSEQGGPLRVVGSGHSFTPLVQTEDTLVNLDGFQGLIHMDEGKGTAEVWAGTKLHALGEMLHEHGRAQENLGDINVQSIAGAISTGTHGTGHAFPGIANQVIGLTFIDGRGRTWECDTFHNPELFNAARVSLGSFGMISRVKLQTVPAYKLHYRSARASLDDCMGDLDSHIHNNRNFEFYWFPYSDRVQLKQMNETEAEPSNIGWGKKFNDVVLENYAFWFLSETCRWLPRLCAPVSKLCAAMVGADERVDWSHRLYATPRLVRFQEMEYNVPRECFPDVVAEIRKLTAERKFRVHFPLECRFAAPDNIWLSPGYQRETAYIAVHMYRNMPWQEYFHAIEKIFLKYEGRPHWGKWHSLTGKQLAERYPKWSEFQGFRKELDPNGLFLNPHLRRLMDL</sequence>
<keyword evidence="3" id="KW-0560">Oxidoreductase</keyword>
<dbReference type="InterPro" id="IPR036318">
    <property type="entry name" value="FAD-bd_PCMH-like_sf"/>
</dbReference>
<evidence type="ECO:0000256" key="3">
    <source>
        <dbReference type="ARBA" id="ARBA00023002"/>
    </source>
</evidence>
<keyword evidence="2" id="KW-0274">FAD</keyword>
<dbReference type="SUPFAM" id="SSF55103">
    <property type="entry name" value="FAD-linked oxidases, C-terminal domain"/>
    <property type="match status" value="1"/>
</dbReference>
<dbReference type="Gene3D" id="1.10.45.10">
    <property type="entry name" value="Vanillyl-alcohol Oxidase, Chain A, domain 4"/>
    <property type="match status" value="1"/>
</dbReference>
<dbReference type="InterPro" id="IPR010031">
    <property type="entry name" value="FAD_lactone_oxidase-like"/>
</dbReference>
<gene>
    <name evidence="5" type="ORF">J3U88_05250</name>
</gene>
<evidence type="ECO:0000313" key="5">
    <source>
        <dbReference type="EMBL" id="MBO1317859.1"/>
    </source>
</evidence>
<dbReference type="RefSeq" id="WP_207857338.1">
    <property type="nucleotide sequence ID" value="NZ_JAFREP010000004.1"/>
</dbReference>
<evidence type="ECO:0000256" key="1">
    <source>
        <dbReference type="ARBA" id="ARBA00022630"/>
    </source>
</evidence>
<dbReference type="NCBIfam" id="TIGR01679">
    <property type="entry name" value="bact_FAD_ox"/>
    <property type="match status" value="1"/>
</dbReference>
<reference evidence="5" key="1">
    <citation type="submission" date="2021-03" db="EMBL/GenBank/DDBJ databases">
        <authorList>
            <person name="Wang G."/>
        </authorList>
    </citation>
    <scope>NUCLEOTIDE SEQUENCE</scope>
    <source>
        <strain evidence="5">KCTC 12899</strain>
    </source>
</reference>
<name>A0A8J7Q3V8_9BACT</name>
<dbReference type="InterPro" id="IPR016167">
    <property type="entry name" value="FAD-bd_PCMH_sub1"/>
</dbReference>
<dbReference type="InterPro" id="IPR006094">
    <property type="entry name" value="Oxid_FAD_bind_N"/>
</dbReference>
<dbReference type="Gene3D" id="3.30.43.10">
    <property type="entry name" value="Uridine Diphospho-n-acetylenolpyruvylglucosamine Reductase, domain 2"/>
    <property type="match status" value="1"/>
</dbReference>
<dbReference type="InterPro" id="IPR007173">
    <property type="entry name" value="ALO_C"/>
</dbReference>
<protein>
    <submittedName>
        <fullName evidence="5">FAD-binding protein</fullName>
    </submittedName>
</protein>
<keyword evidence="6" id="KW-1185">Reference proteome</keyword>
<dbReference type="GO" id="GO:0003885">
    <property type="term" value="F:D-arabinono-1,4-lactone oxidase activity"/>
    <property type="evidence" value="ECO:0007669"/>
    <property type="project" value="InterPro"/>
</dbReference>
<dbReference type="GO" id="GO:0071949">
    <property type="term" value="F:FAD binding"/>
    <property type="evidence" value="ECO:0007669"/>
    <property type="project" value="InterPro"/>
</dbReference>
<accession>A0A8J7Q3V8</accession>
<evidence type="ECO:0000256" key="2">
    <source>
        <dbReference type="ARBA" id="ARBA00022827"/>
    </source>
</evidence>
<dbReference type="Pfam" id="PF01565">
    <property type="entry name" value="FAD_binding_4"/>
    <property type="match status" value="1"/>
</dbReference>
<dbReference type="InterPro" id="IPR016164">
    <property type="entry name" value="FAD-linked_Oxase-like_C"/>
</dbReference>
<dbReference type="Gene3D" id="3.30.465.10">
    <property type="match status" value="1"/>
</dbReference>
<dbReference type="Gene3D" id="3.30.70.2520">
    <property type="match status" value="1"/>
</dbReference>
<dbReference type="InterPro" id="IPR016171">
    <property type="entry name" value="Vanillyl_alc_oxidase_C-sub2"/>
</dbReference>
<feature type="domain" description="FAD-binding PCMH-type" evidence="4">
    <location>
        <begin position="16"/>
        <end position="186"/>
    </location>
</feature>
<dbReference type="InterPro" id="IPR016166">
    <property type="entry name" value="FAD-bd_PCMH"/>
</dbReference>
<evidence type="ECO:0000313" key="6">
    <source>
        <dbReference type="Proteomes" id="UP000664417"/>
    </source>
</evidence>
<dbReference type="AlphaFoldDB" id="A0A8J7Q3V8"/>
<dbReference type="PANTHER" id="PTHR43762">
    <property type="entry name" value="L-GULONOLACTONE OXIDASE"/>
    <property type="match status" value="1"/>
</dbReference>
<dbReference type="Proteomes" id="UP000664417">
    <property type="component" value="Unassembled WGS sequence"/>
</dbReference>
<dbReference type="PROSITE" id="PS51387">
    <property type="entry name" value="FAD_PCMH"/>
    <property type="match status" value="1"/>
</dbReference>
<dbReference type="PIRSF" id="PIRSF000136">
    <property type="entry name" value="LGO_GLO"/>
    <property type="match status" value="1"/>
</dbReference>
<organism evidence="5 6">
    <name type="scientific">Acanthopleuribacter pedis</name>
    <dbReference type="NCBI Taxonomy" id="442870"/>
    <lineage>
        <taxon>Bacteria</taxon>
        <taxon>Pseudomonadati</taxon>
        <taxon>Acidobacteriota</taxon>
        <taxon>Holophagae</taxon>
        <taxon>Acanthopleuribacterales</taxon>
        <taxon>Acanthopleuribacteraceae</taxon>
        <taxon>Acanthopleuribacter</taxon>
    </lineage>
</organism>
<dbReference type="InterPro" id="IPR016169">
    <property type="entry name" value="FAD-bd_PCMH_sub2"/>
</dbReference>
<keyword evidence="1" id="KW-0285">Flavoprotein</keyword>
<dbReference type="PANTHER" id="PTHR43762:SF1">
    <property type="entry name" value="D-ARABINONO-1,4-LACTONE OXIDASE"/>
    <property type="match status" value="1"/>
</dbReference>
<evidence type="ECO:0000259" key="4">
    <source>
        <dbReference type="PROSITE" id="PS51387"/>
    </source>
</evidence>
<comment type="caution">
    <text evidence="5">The sequence shown here is derived from an EMBL/GenBank/DDBJ whole genome shotgun (WGS) entry which is preliminary data.</text>
</comment>
<dbReference type="EMBL" id="JAFREP010000004">
    <property type="protein sequence ID" value="MBO1317859.1"/>
    <property type="molecule type" value="Genomic_DNA"/>
</dbReference>
<dbReference type="GO" id="GO:0016020">
    <property type="term" value="C:membrane"/>
    <property type="evidence" value="ECO:0007669"/>
    <property type="project" value="InterPro"/>
</dbReference>